<dbReference type="Pfam" id="PF05477">
    <property type="entry name" value="SURF2"/>
    <property type="match status" value="1"/>
</dbReference>
<dbReference type="InParanoid" id="H2PTU6"/>
<feature type="compositionally biased region" description="Low complexity" evidence="1">
    <location>
        <begin position="99"/>
        <end position="112"/>
    </location>
</feature>
<dbReference type="InterPro" id="IPR008833">
    <property type="entry name" value="Surf2"/>
</dbReference>
<feature type="region of interest" description="Disordered" evidence="1">
    <location>
        <begin position="85"/>
        <end position="114"/>
    </location>
</feature>
<feature type="compositionally biased region" description="Acidic residues" evidence="1">
    <location>
        <begin position="407"/>
        <end position="423"/>
    </location>
</feature>
<dbReference type="Ensembl" id="ENSPPYT00000023038.3">
    <property type="protein sequence ID" value="ENSPPYP00000022129.3"/>
    <property type="gene ID" value="ENSPPYG00000019732.3"/>
</dbReference>
<evidence type="ECO:0000313" key="2">
    <source>
        <dbReference type="Ensembl" id="ENSPPYP00000022129.3"/>
    </source>
</evidence>
<dbReference type="PANTHER" id="PTHR34348:SF1">
    <property type="entry name" value="SURFEIT LOCUS PROTEIN 2"/>
    <property type="match status" value="1"/>
</dbReference>
<dbReference type="HOGENOM" id="CLU_094630_1_0_1"/>
<dbReference type="FunCoup" id="H2PTU6">
    <property type="interactions" value="499"/>
</dbReference>
<gene>
    <name evidence="2" type="primary">SURF2</name>
</gene>
<evidence type="ECO:0000313" key="3">
    <source>
        <dbReference type="Proteomes" id="UP000001595"/>
    </source>
</evidence>
<feature type="region of interest" description="Disordered" evidence="1">
    <location>
        <begin position="357"/>
        <end position="480"/>
    </location>
</feature>
<feature type="compositionally biased region" description="Basic and acidic residues" evidence="1">
    <location>
        <begin position="359"/>
        <end position="374"/>
    </location>
</feature>
<feature type="compositionally biased region" description="Low complexity" evidence="1">
    <location>
        <begin position="156"/>
        <end position="196"/>
    </location>
</feature>
<keyword evidence="3" id="KW-1185">Reference proteome</keyword>
<proteinExistence type="predicted"/>
<dbReference type="Proteomes" id="UP000001595">
    <property type="component" value="Chromosome 9"/>
</dbReference>
<organism evidence="2 3">
    <name type="scientific">Pongo abelii</name>
    <name type="common">Sumatran orangutan</name>
    <name type="synonym">Pongo pygmaeus abelii</name>
    <dbReference type="NCBI Taxonomy" id="9601"/>
    <lineage>
        <taxon>Eukaryota</taxon>
        <taxon>Metazoa</taxon>
        <taxon>Chordata</taxon>
        <taxon>Craniata</taxon>
        <taxon>Vertebrata</taxon>
        <taxon>Euteleostomi</taxon>
        <taxon>Mammalia</taxon>
        <taxon>Eutheria</taxon>
        <taxon>Euarchontoglires</taxon>
        <taxon>Primates</taxon>
        <taxon>Haplorrhini</taxon>
        <taxon>Catarrhini</taxon>
        <taxon>Hominidae</taxon>
        <taxon>Pongo</taxon>
    </lineage>
</organism>
<feature type="compositionally biased region" description="Basic residues" evidence="1">
    <location>
        <begin position="448"/>
        <end position="471"/>
    </location>
</feature>
<sequence length="480" mass="52501">MRFTFRALGWPLISWMGRWEVNSQAFSVTEERPRRYLSRCKDKALATCPAHDHSSTESILIRNLSLPGSLRSAGSWFISIPTTPLQRAGQTAGGSAQAPGSQPGLQPSPGRGETPRTLLQAALAEACGTQTGGLSSGTPPRAQHPAPRTPHPALTRPSPAARSPAARSPRGNAATAAIAPGPAGASGTQEASASGAPPSPAQSPAPGSTFCERLPPGCSAGASAMSELPADVRAFLREHPSLRLQPDARKLRCILTGHELPCRLPELQVYTRGKKYQRLVRAFPAFDYAEFEPHIVPSTKNSHQLFCKLTLRHINKCPEHVLRHTQGRRYQRALCKYEECQKQGVEYVPACLVHRRRRREDQMDGDGPRPREAFWEPTSSDEGGAASDDSMTDLYPPELFTRKDLGSTEDGDGTDDFLTEEDDEKAKPPREKATDEGRRETAVYRGLVQKRGKKQLGSLKKKFKSHHRKPKSFSSCKQPG</sequence>
<dbReference type="GeneTree" id="ENSGT00390000016800"/>
<reference evidence="2 3" key="1">
    <citation type="submission" date="2008-02" db="EMBL/GenBank/DDBJ databases">
        <title>A 6x draft sequence assembly of the Pongo pygmaeus abelii genome.</title>
        <authorList>
            <person name="Wilson R.K."/>
            <person name="Mardis E."/>
        </authorList>
    </citation>
    <scope>NUCLEOTIDE SEQUENCE [LARGE SCALE GENOMIC DNA]</scope>
</reference>
<dbReference type="OMA" id="DARKLRC"/>
<accession>H2PTU6</accession>
<feature type="compositionally biased region" description="Low complexity" evidence="1">
    <location>
        <begin position="380"/>
        <end position="389"/>
    </location>
</feature>
<dbReference type="eggNOG" id="ENOG502RYGJ">
    <property type="taxonomic scope" value="Eukaryota"/>
</dbReference>
<dbReference type="PANTHER" id="PTHR34348">
    <property type="entry name" value="SURFEIT LOCUS PROTEIN 2"/>
    <property type="match status" value="1"/>
</dbReference>
<dbReference type="AlphaFoldDB" id="H2PTU6"/>
<feature type="region of interest" description="Disordered" evidence="1">
    <location>
        <begin position="129"/>
        <end position="214"/>
    </location>
</feature>
<reference evidence="2" key="2">
    <citation type="submission" date="2025-08" db="UniProtKB">
        <authorList>
            <consortium name="Ensembl"/>
        </authorList>
    </citation>
    <scope>IDENTIFICATION</scope>
</reference>
<feature type="compositionally biased region" description="Basic and acidic residues" evidence="1">
    <location>
        <begin position="424"/>
        <end position="442"/>
    </location>
</feature>
<evidence type="ECO:0000256" key="1">
    <source>
        <dbReference type="SAM" id="MobiDB-lite"/>
    </source>
</evidence>
<reference evidence="2" key="3">
    <citation type="submission" date="2025-09" db="UniProtKB">
        <authorList>
            <consortium name="Ensembl"/>
        </authorList>
    </citation>
    <scope>IDENTIFICATION</scope>
</reference>
<protein>
    <submittedName>
        <fullName evidence="2">Surfeit 2</fullName>
    </submittedName>
</protein>
<name>H2PTU6_PONAB</name>